<dbReference type="RefSeq" id="WP_259539307.1">
    <property type="nucleotide sequence ID" value="NZ_JANLCJ010000004.1"/>
</dbReference>
<dbReference type="InterPro" id="IPR029058">
    <property type="entry name" value="AB_hydrolase_fold"/>
</dbReference>
<evidence type="ECO:0000256" key="1">
    <source>
        <dbReference type="ARBA" id="ARBA00022801"/>
    </source>
</evidence>
<keyword evidence="5" id="KW-1185">Reference proteome</keyword>
<evidence type="ECO:0000313" key="5">
    <source>
        <dbReference type="Proteomes" id="UP001165586"/>
    </source>
</evidence>
<evidence type="ECO:0000259" key="3">
    <source>
        <dbReference type="Pfam" id="PF20434"/>
    </source>
</evidence>
<gene>
    <name evidence="4" type="ORF">N1032_11900</name>
</gene>
<sequence length="321" mass="31660">MSGDILDRVARAPELTVAYGPSALQVADLYAAAPDGAGAADTVAAPDAAGAADSAGAPGAASRGFVVLLHGGFWRNRYDRLHLRPLAAALADRGLTVALPEYRRVGDAGGGHPGTFDDVLLAISSLPGLVVDALGPGALGGQTSLVGHSAGGHLAVWSQAVGAKADGDAGAEVGGAGAEGGARSVAASGAAPTPSSARRRGAVDRVVSLAGVLDLGSAHDLALSGGAVGELLDVAAPGFDERLAAADPMRLPVPVSRGVATVVLHGDDDPDVPAAFSSRYAARDDRVILNRLAGVGHFELIDPETAAFDALTAALGVPAHG</sequence>
<evidence type="ECO:0000313" key="4">
    <source>
        <dbReference type="EMBL" id="MCS5734441.1"/>
    </source>
</evidence>
<evidence type="ECO:0000256" key="2">
    <source>
        <dbReference type="SAM" id="MobiDB-lite"/>
    </source>
</evidence>
<dbReference type="Pfam" id="PF20434">
    <property type="entry name" value="BD-FAE"/>
    <property type="match status" value="1"/>
</dbReference>
<dbReference type="Proteomes" id="UP001165586">
    <property type="component" value="Unassembled WGS sequence"/>
</dbReference>
<dbReference type="InterPro" id="IPR049492">
    <property type="entry name" value="BD-FAE-like_dom"/>
</dbReference>
<protein>
    <recommendedName>
        <fullName evidence="3">BD-FAE-like domain-containing protein</fullName>
    </recommendedName>
</protein>
<feature type="region of interest" description="Disordered" evidence="2">
    <location>
        <begin position="168"/>
        <end position="199"/>
    </location>
</feature>
<dbReference type="EMBL" id="JANLCJ010000004">
    <property type="protein sequence ID" value="MCS5734441.1"/>
    <property type="molecule type" value="Genomic_DNA"/>
</dbReference>
<feature type="domain" description="BD-FAE-like" evidence="3">
    <location>
        <begin position="65"/>
        <end position="278"/>
    </location>
</feature>
<dbReference type="PANTHER" id="PTHR48081:SF33">
    <property type="entry name" value="KYNURENINE FORMAMIDASE"/>
    <property type="match status" value="1"/>
</dbReference>
<dbReference type="PANTHER" id="PTHR48081">
    <property type="entry name" value="AB HYDROLASE SUPERFAMILY PROTEIN C4A8.06C"/>
    <property type="match status" value="1"/>
</dbReference>
<feature type="compositionally biased region" description="Low complexity" evidence="2">
    <location>
        <begin position="181"/>
        <end position="196"/>
    </location>
</feature>
<name>A0ABT2H3G9_9MICO</name>
<comment type="caution">
    <text evidence="4">The sequence shown here is derived from an EMBL/GenBank/DDBJ whole genome shotgun (WGS) entry which is preliminary data.</text>
</comment>
<dbReference type="SUPFAM" id="SSF53474">
    <property type="entry name" value="alpha/beta-Hydrolases"/>
    <property type="match status" value="1"/>
</dbReference>
<proteinExistence type="predicted"/>
<accession>A0ABT2H3G9</accession>
<dbReference type="Gene3D" id="3.40.50.1820">
    <property type="entry name" value="alpha/beta hydrolase"/>
    <property type="match status" value="1"/>
</dbReference>
<dbReference type="InterPro" id="IPR050300">
    <property type="entry name" value="GDXG_lipolytic_enzyme"/>
</dbReference>
<keyword evidence="1" id="KW-0378">Hydrolase</keyword>
<organism evidence="4 5">
    <name type="scientific">Herbiconiux daphne</name>
    <dbReference type="NCBI Taxonomy" id="2970914"/>
    <lineage>
        <taxon>Bacteria</taxon>
        <taxon>Bacillati</taxon>
        <taxon>Actinomycetota</taxon>
        <taxon>Actinomycetes</taxon>
        <taxon>Micrococcales</taxon>
        <taxon>Microbacteriaceae</taxon>
        <taxon>Herbiconiux</taxon>
    </lineage>
</organism>
<reference evidence="4" key="1">
    <citation type="submission" date="2022-08" db="EMBL/GenBank/DDBJ databases">
        <authorList>
            <person name="Deng Y."/>
            <person name="Han X.-F."/>
            <person name="Zhang Y.-Q."/>
        </authorList>
    </citation>
    <scope>NUCLEOTIDE SEQUENCE</scope>
    <source>
        <strain evidence="4">CPCC 203386</strain>
    </source>
</reference>